<dbReference type="KEGG" id="dat:HRM2_21620"/>
<keyword evidence="3" id="KW-1185">Reference proteome</keyword>
<dbReference type="eggNOG" id="COG1433">
    <property type="taxonomic scope" value="Bacteria"/>
</dbReference>
<dbReference type="AlphaFoldDB" id="C0QDJ6"/>
<dbReference type="PANTHER" id="PTHR42983">
    <property type="entry name" value="DINITROGENASE IRON-MOLYBDENUM COFACTOR PROTEIN-RELATED"/>
    <property type="match status" value="1"/>
</dbReference>
<organism evidence="2 3">
    <name type="scientific">Desulforapulum autotrophicum (strain ATCC 43914 / DSM 3382 / VKM B-1955 / HRM2)</name>
    <name type="common">Desulfobacterium autotrophicum</name>
    <dbReference type="NCBI Taxonomy" id="177437"/>
    <lineage>
        <taxon>Bacteria</taxon>
        <taxon>Pseudomonadati</taxon>
        <taxon>Thermodesulfobacteriota</taxon>
        <taxon>Desulfobacteria</taxon>
        <taxon>Desulfobacterales</taxon>
        <taxon>Desulfobacteraceae</taxon>
        <taxon>Desulforapulum</taxon>
    </lineage>
</organism>
<evidence type="ECO:0000259" key="1">
    <source>
        <dbReference type="Pfam" id="PF02579"/>
    </source>
</evidence>
<dbReference type="SUPFAM" id="SSF53146">
    <property type="entry name" value="Nitrogenase accessory factor-like"/>
    <property type="match status" value="1"/>
</dbReference>
<reference evidence="2 3" key="1">
    <citation type="journal article" date="2009" name="Environ. Microbiol.">
        <title>Genome sequence of Desulfobacterium autotrophicum HRM2, a marine sulfate reducer oxidizing organic carbon completely to carbon dioxide.</title>
        <authorList>
            <person name="Strittmatter A.W."/>
            <person name="Liesegang H."/>
            <person name="Rabus R."/>
            <person name="Decker I."/>
            <person name="Amann J."/>
            <person name="Andres S."/>
            <person name="Henne A."/>
            <person name="Fricke W.F."/>
            <person name="Martinez-Arias R."/>
            <person name="Bartels D."/>
            <person name="Goesmann A."/>
            <person name="Krause L."/>
            <person name="Puehler A."/>
            <person name="Klenk H.P."/>
            <person name="Richter M."/>
            <person name="Schuler M."/>
            <person name="Gloeckner F.O."/>
            <person name="Meyerdierks A."/>
            <person name="Gottschalk G."/>
            <person name="Amann R."/>
        </authorList>
    </citation>
    <scope>NUCLEOTIDE SEQUENCE [LARGE SCALE GENOMIC DNA]</scope>
    <source>
        <strain evidence="3">ATCC 43914 / DSM 3382 / HRM2</strain>
    </source>
</reference>
<dbReference type="OrthoDB" id="9807451at2"/>
<evidence type="ECO:0000313" key="2">
    <source>
        <dbReference type="EMBL" id="ACN15260.1"/>
    </source>
</evidence>
<evidence type="ECO:0000313" key="3">
    <source>
        <dbReference type="Proteomes" id="UP000000442"/>
    </source>
</evidence>
<protein>
    <recommendedName>
        <fullName evidence="1">Dinitrogenase iron-molybdenum cofactor biosynthesis domain-containing protein</fullName>
    </recommendedName>
</protein>
<sequence length="126" mass="13249">MKAVFPTNSELGLNGAVYGHFGSAPFFVLVDTESSKHEVMVNHDKDHLHGHCQPLKALGDIKADVIVVGGIGKGALNKLAAAKIKVHRAVEGTVAHNLDLLKTGALSEFTIDQTCSGHTIDGSCAH</sequence>
<dbReference type="InterPro" id="IPR003731">
    <property type="entry name" value="Di-Nase_FeMo-co_biosynth"/>
</dbReference>
<dbReference type="Pfam" id="PF02579">
    <property type="entry name" value="Nitro_FeMo-Co"/>
    <property type="match status" value="1"/>
</dbReference>
<proteinExistence type="predicted"/>
<feature type="domain" description="Dinitrogenase iron-molybdenum cofactor biosynthesis" evidence="1">
    <location>
        <begin position="14"/>
        <end position="101"/>
    </location>
</feature>
<gene>
    <name evidence="2" type="ordered locus">HRM2_21620</name>
</gene>
<dbReference type="HOGENOM" id="CLU_104194_2_1_7"/>
<dbReference type="Proteomes" id="UP000000442">
    <property type="component" value="Chromosome"/>
</dbReference>
<dbReference type="STRING" id="177437.HRM2_21620"/>
<name>C0QDJ6_DESAH</name>
<dbReference type="EMBL" id="CP001087">
    <property type="protein sequence ID" value="ACN15260.1"/>
    <property type="molecule type" value="Genomic_DNA"/>
</dbReference>
<dbReference type="InterPro" id="IPR036105">
    <property type="entry name" value="DiNase_FeMo-co_biosyn_sf"/>
</dbReference>
<dbReference type="PANTHER" id="PTHR42983:SF1">
    <property type="entry name" value="IRON-MOLYBDENUM PROTEIN"/>
    <property type="match status" value="1"/>
</dbReference>
<dbReference type="Gene3D" id="3.30.420.130">
    <property type="entry name" value="Dinitrogenase iron-molybdenum cofactor biosynthesis domain"/>
    <property type="match status" value="1"/>
</dbReference>
<dbReference type="RefSeq" id="WP_015904030.1">
    <property type="nucleotide sequence ID" value="NC_012108.1"/>
</dbReference>
<accession>C0QDJ6</accession>